<comment type="caution">
    <text evidence="3">The sequence shown here is derived from an EMBL/GenBank/DDBJ whole genome shotgun (WGS) entry which is preliminary data.</text>
</comment>
<dbReference type="PROSITE" id="PS00086">
    <property type="entry name" value="CYTOCHROME_P450"/>
    <property type="match status" value="1"/>
</dbReference>
<keyword evidence="4" id="KW-1185">Reference proteome</keyword>
<keyword evidence="2" id="KW-0408">Iron</keyword>
<organism evidence="3 4">
    <name type="scientific">Paractinoplanes aksuensis</name>
    <dbReference type="NCBI Taxonomy" id="2939490"/>
    <lineage>
        <taxon>Bacteria</taxon>
        <taxon>Bacillati</taxon>
        <taxon>Actinomycetota</taxon>
        <taxon>Actinomycetes</taxon>
        <taxon>Micromonosporales</taxon>
        <taxon>Micromonosporaceae</taxon>
        <taxon>Paractinoplanes</taxon>
    </lineage>
</organism>
<dbReference type="PRINTS" id="PR00359">
    <property type="entry name" value="BP450"/>
</dbReference>
<evidence type="ECO:0000313" key="3">
    <source>
        <dbReference type="EMBL" id="MCO8269990.1"/>
    </source>
</evidence>
<accession>A0ABT1DGM7</accession>
<keyword evidence="2" id="KW-0479">Metal-binding</keyword>
<dbReference type="PRINTS" id="PR00385">
    <property type="entry name" value="P450"/>
</dbReference>
<dbReference type="PANTHER" id="PTHR46696:SF1">
    <property type="entry name" value="CYTOCHROME P450 YJIB-RELATED"/>
    <property type="match status" value="1"/>
</dbReference>
<dbReference type="InterPro" id="IPR001128">
    <property type="entry name" value="Cyt_P450"/>
</dbReference>
<keyword evidence="2" id="KW-0560">Oxidoreductase</keyword>
<dbReference type="Gene3D" id="1.10.630.10">
    <property type="entry name" value="Cytochrome P450"/>
    <property type="match status" value="1"/>
</dbReference>
<protein>
    <submittedName>
        <fullName evidence="3">Cytochrome P450</fullName>
    </submittedName>
</protein>
<dbReference type="InterPro" id="IPR036396">
    <property type="entry name" value="Cyt_P450_sf"/>
</dbReference>
<dbReference type="Pfam" id="PF00067">
    <property type="entry name" value="p450"/>
    <property type="match status" value="2"/>
</dbReference>
<dbReference type="InterPro" id="IPR017972">
    <property type="entry name" value="Cyt_P450_CS"/>
</dbReference>
<dbReference type="SUPFAM" id="SSF48264">
    <property type="entry name" value="Cytochrome P450"/>
    <property type="match status" value="1"/>
</dbReference>
<reference evidence="3 4" key="1">
    <citation type="submission" date="2022-06" db="EMBL/GenBank/DDBJ databases">
        <title>New Species of the Genus Actinoplanes, ActinopZanes ferrugineus.</title>
        <authorList>
            <person name="Ding P."/>
        </authorList>
    </citation>
    <scope>NUCLEOTIDE SEQUENCE [LARGE SCALE GENOMIC DNA]</scope>
    <source>
        <strain evidence="3 4">TRM88003</strain>
    </source>
</reference>
<dbReference type="CDD" id="cd20625">
    <property type="entry name" value="CYP164-like"/>
    <property type="match status" value="1"/>
</dbReference>
<evidence type="ECO:0000313" key="4">
    <source>
        <dbReference type="Proteomes" id="UP001523369"/>
    </source>
</evidence>
<dbReference type="Proteomes" id="UP001523369">
    <property type="component" value="Unassembled WGS sequence"/>
</dbReference>
<keyword evidence="2" id="KW-0503">Monooxygenase</keyword>
<gene>
    <name evidence="3" type="ORF">M1L60_05215</name>
</gene>
<dbReference type="InterPro" id="IPR002397">
    <property type="entry name" value="Cyt_P450_B"/>
</dbReference>
<name>A0ABT1DGM7_9ACTN</name>
<evidence type="ECO:0000256" key="1">
    <source>
        <dbReference type="ARBA" id="ARBA00010617"/>
    </source>
</evidence>
<proteinExistence type="inferred from homology"/>
<sequence length="403" mass="44160">MASIVEGREVSALLDELTTMVGREDPYGHYTRLRELGPVLRDADGTLIVTRFTECQSVSRDHKLGKMPVELLPHLGLADWAEHPALYGYFTSLLGINPPDHTRLRRLVSSGFTVRRVQELRPATTRMIDEMIEAMAAAGTADFVSVFAFPLPCNVISELLGVPEADRAQFQHLVQDWSAVLDEITPEVLLKADPAAQAVRDYLAGLAAERRRHPRGDLMSAMVEHEEAGDRLTGDELLTMAGLLFAAGFETTTNLLSNGLAALLDHPGQRDALLADPAAAVEELLRFDSPVQNIDRTVLEPSTVAGVTLEPGQRIVAYTGAANRDPRRFTDPDRLDLGRTDNASLSFGGGIHYCLGAPMARLEAQIAFPRLLERLPGLRRVEGAERRDSLTIRGFDTLPVNTD</sequence>
<dbReference type="RefSeq" id="WP_253236126.1">
    <property type="nucleotide sequence ID" value="NZ_JAMYJR010000003.1"/>
</dbReference>
<dbReference type="EMBL" id="JAMYJR010000003">
    <property type="protein sequence ID" value="MCO8269990.1"/>
    <property type="molecule type" value="Genomic_DNA"/>
</dbReference>
<keyword evidence="2" id="KW-0349">Heme</keyword>
<comment type="similarity">
    <text evidence="1 2">Belongs to the cytochrome P450 family.</text>
</comment>
<evidence type="ECO:0000256" key="2">
    <source>
        <dbReference type="RuleBase" id="RU000461"/>
    </source>
</evidence>
<dbReference type="PANTHER" id="PTHR46696">
    <property type="entry name" value="P450, PUTATIVE (EUROFUNG)-RELATED"/>
    <property type="match status" value="1"/>
</dbReference>